<dbReference type="NCBIfam" id="NF000908">
    <property type="entry name" value="PRK00089.1"/>
    <property type="match status" value="1"/>
</dbReference>
<dbReference type="GO" id="GO:0005886">
    <property type="term" value="C:plasma membrane"/>
    <property type="evidence" value="ECO:0007669"/>
    <property type="project" value="UniProtKB-SubCell"/>
</dbReference>
<dbReference type="Pfam" id="PF07650">
    <property type="entry name" value="KH_2"/>
    <property type="match status" value="1"/>
</dbReference>
<keyword evidence="6" id="KW-0690">Ribosome biogenesis</keyword>
<evidence type="ECO:0000256" key="3">
    <source>
        <dbReference type="ARBA" id="ARBA00022741"/>
    </source>
</evidence>
<dbReference type="EMBL" id="FWWZ01000001">
    <property type="protein sequence ID" value="SMC09636.1"/>
    <property type="molecule type" value="Genomic_DNA"/>
</dbReference>
<evidence type="ECO:0000256" key="5">
    <source>
        <dbReference type="ARBA" id="ARBA00023134"/>
    </source>
</evidence>
<dbReference type="CDD" id="cd22534">
    <property type="entry name" value="KH-II_Era"/>
    <property type="match status" value="1"/>
</dbReference>
<dbReference type="STRING" id="1069081.SAMN05660197_1457"/>
<name>A0A1W1WTS5_9BACT</name>
<feature type="region of interest" description="G1" evidence="7">
    <location>
        <begin position="13"/>
        <end position="20"/>
    </location>
</feature>
<dbReference type="InterPro" id="IPR005662">
    <property type="entry name" value="GTPase_Era-like"/>
</dbReference>
<evidence type="ECO:0000256" key="4">
    <source>
        <dbReference type="ARBA" id="ARBA00022884"/>
    </source>
</evidence>
<dbReference type="InterPro" id="IPR004044">
    <property type="entry name" value="KH_dom_type_2"/>
</dbReference>
<dbReference type="HAMAP" id="MF_00367">
    <property type="entry name" value="GTPase_Era"/>
    <property type="match status" value="1"/>
</dbReference>
<dbReference type="PROSITE" id="PS51713">
    <property type="entry name" value="G_ERA"/>
    <property type="match status" value="1"/>
</dbReference>
<dbReference type="OrthoDB" id="9805918at2"/>
<evidence type="ECO:0000256" key="2">
    <source>
        <dbReference type="ARBA" id="ARBA00020484"/>
    </source>
</evidence>
<dbReference type="CDD" id="cd04163">
    <property type="entry name" value="Era"/>
    <property type="match status" value="1"/>
</dbReference>
<gene>
    <name evidence="6" type="primary">era</name>
    <name evidence="11" type="ORF">SAMN05660197_1457</name>
</gene>
<feature type="binding site" evidence="6">
    <location>
        <begin position="119"/>
        <end position="122"/>
    </location>
    <ligand>
        <name>GTP</name>
        <dbReference type="ChEBI" id="CHEBI:37565"/>
    </ligand>
</feature>
<keyword evidence="6" id="KW-1003">Cell membrane</keyword>
<dbReference type="InterPro" id="IPR005225">
    <property type="entry name" value="Small_GTP-bd"/>
</dbReference>
<dbReference type="InterPro" id="IPR009019">
    <property type="entry name" value="KH_sf_prok-type"/>
</dbReference>
<dbReference type="PROSITE" id="PS50823">
    <property type="entry name" value="KH_TYPE_2"/>
    <property type="match status" value="1"/>
</dbReference>
<dbReference type="NCBIfam" id="TIGR00436">
    <property type="entry name" value="era"/>
    <property type="match status" value="1"/>
</dbReference>
<dbReference type="InterPro" id="IPR027417">
    <property type="entry name" value="P-loop_NTPase"/>
</dbReference>
<dbReference type="PANTHER" id="PTHR42698">
    <property type="entry name" value="GTPASE ERA"/>
    <property type="match status" value="1"/>
</dbReference>
<dbReference type="InterPro" id="IPR030388">
    <property type="entry name" value="G_ERA_dom"/>
</dbReference>
<comment type="subcellular location">
    <subcellularLocation>
        <location evidence="6">Cytoplasm</location>
    </subcellularLocation>
    <subcellularLocation>
        <location evidence="6">Cell membrane</location>
        <topology evidence="6">Peripheral membrane protein</topology>
    </subcellularLocation>
</comment>
<dbReference type="GO" id="GO:0003924">
    <property type="term" value="F:GTPase activity"/>
    <property type="evidence" value="ECO:0007669"/>
    <property type="project" value="UniProtKB-UniRule"/>
</dbReference>
<keyword evidence="6" id="KW-0472">Membrane</keyword>
<dbReference type="GO" id="GO:0005525">
    <property type="term" value="F:GTP binding"/>
    <property type="evidence" value="ECO:0007669"/>
    <property type="project" value="UniProtKB-UniRule"/>
</dbReference>
<dbReference type="SUPFAM" id="SSF52540">
    <property type="entry name" value="P-loop containing nucleoside triphosphate hydrolases"/>
    <property type="match status" value="1"/>
</dbReference>
<dbReference type="PANTHER" id="PTHR42698:SF1">
    <property type="entry name" value="GTPASE ERA, MITOCHONDRIAL"/>
    <property type="match status" value="1"/>
</dbReference>
<organism evidence="11 12">
    <name type="scientific">Nitratiruptor tergarcus DSM 16512</name>
    <dbReference type="NCBI Taxonomy" id="1069081"/>
    <lineage>
        <taxon>Bacteria</taxon>
        <taxon>Pseudomonadati</taxon>
        <taxon>Campylobacterota</taxon>
        <taxon>Epsilonproteobacteria</taxon>
        <taxon>Nautiliales</taxon>
        <taxon>Nitratiruptoraceae</taxon>
        <taxon>Nitratiruptor</taxon>
    </lineage>
</organism>
<evidence type="ECO:0000256" key="6">
    <source>
        <dbReference type="HAMAP-Rule" id="MF_00367"/>
    </source>
</evidence>
<feature type="region of interest" description="G3" evidence="7">
    <location>
        <begin position="60"/>
        <end position="63"/>
    </location>
</feature>
<dbReference type="GO" id="GO:0000028">
    <property type="term" value="P:ribosomal small subunit assembly"/>
    <property type="evidence" value="ECO:0007669"/>
    <property type="project" value="TreeGrafter"/>
</dbReference>
<evidence type="ECO:0000259" key="10">
    <source>
        <dbReference type="PROSITE" id="PS51713"/>
    </source>
</evidence>
<keyword evidence="12" id="KW-1185">Reference proteome</keyword>
<protein>
    <recommendedName>
        <fullName evidence="2 6">GTPase Era</fullName>
    </recommendedName>
</protein>
<dbReference type="NCBIfam" id="TIGR00231">
    <property type="entry name" value="small_GTP"/>
    <property type="match status" value="1"/>
</dbReference>
<keyword evidence="3 6" id="KW-0547">Nucleotide-binding</keyword>
<dbReference type="Proteomes" id="UP000192602">
    <property type="component" value="Unassembled WGS sequence"/>
</dbReference>
<feature type="region of interest" description="G4" evidence="7">
    <location>
        <begin position="119"/>
        <end position="122"/>
    </location>
</feature>
<feature type="binding site" evidence="6">
    <location>
        <begin position="60"/>
        <end position="64"/>
    </location>
    <ligand>
        <name>GTP</name>
        <dbReference type="ChEBI" id="CHEBI:37565"/>
    </ligand>
</feature>
<keyword evidence="5 6" id="KW-0342">GTP-binding</keyword>
<keyword evidence="4 6" id="KW-0694">RNA-binding</keyword>
<dbReference type="RefSeq" id="WP_084275852.1">
    <property type="nucleotide sequence ID" value="NZ_AP026671.1"/>
</dbReference>
<dbReference type="Gene3D" id="3.30.300.20">
    <property type="match status" value="1"/>
</dbReference>
<feature type="region of interest" description="G2" evidence="7">
    <location>
        <begin position="39"/>
        <end position="43"/>
    </location>
</feature>
<evidence type="ECO:0000313" key="12">
    <source>
        <dbReference type="Proteomes" id="UP000192602"/>
    </source>
</evidence>
<comment type="subunit">
    <text evidence="6">Monomer.</text>
</comment>
<evidence type="ECO:0000256" key="7">
    <source>
        <dbReference type="PROSITE-ProRule" id="PRU01050"/>
    </source>
</evidence>
<feature type="region of interest" description="G5" evidence="7">
    <location>
        <begin position="149"/>
        <end position="151"/>
    </location>
</feature>
<dbReference type="GO" id="GO:0070181">
    <property type="term" value="F:small ribosomal subunit rRNA binding"/>
    <property type="evidence" value="ECO:0007669"/>
    <property type="project" value="UniProtKB-UniRule"/>
</dbReference>
<evidence type="ECO:0000256" key="1">
    <source>
        <dbReference type="ARBA" id="ARBA00007921"/>
    </source>
</evidence>
<dbReference type="GO" id="GO:0005829">
    <property type="term" value="C:cytosol"/>
    <property type="evidence" value="ECO:0007669"/>
    <property type="project" value="TreeGrafter"/>
</dbReference>
<sequence>MNNTKSGYVALVGRPNAGKSTLLNWLLGEKIAMVSHKAQATRKRLYAIVMHKDAQIIFIDTPGLHEKERLLNKFMLEEALKAIGDCDLILFLAPATDDIKYYERFLELSKGKPHILVLTKIDMVNNAKLLAKIAEYQKYQDRFLELVPVSVKKNIGKEELLDAIVKYLPHHPYYYYDPELLTTENIRDIYKELIREAIFENISDEIPYESDVVIEKIEETPTLDRVYAMIIVEKPSQKGIVIGKKGEAIKRIGRDARKLLEQFSQKKIFLNLIVVVKKGWTKNKKELEKIGYIF</sequence>
<feature type="domain" description="KH type-2" evidence="9">
    <location>
        <begin position="194"/>
        <end position="278"/>
    </location>
</feature>
<feature type="domain" description="Era-type G" evidence="10">
    <location>
        <begin position="5"/>
        <end position="170"/>
    </location>
</feature>
<evidence type="ECO:0000259" key="9">
    <source>
        <dbReference type="PROSITE" id="PS50823"/>
    </source>
</evidence>
<dbReference type="InterPro" id="IPR006073">
    <property type="entry name" value="GTP-bd"/>
</dbReference>
<evidence type="ECO:0000313" key="11">
    <source>
        <dbReference type="EMBL" id="SMC09636.1"/>
    </source>
</evidence>
<feature type="binding site" evidence="6">
    <location>
        <begin position="13"/>
        <end position="20"/>
    </location>
    <ligand>
        <name>GTP</name>
        <dbReference type="ChEBI" id="CHEBI:37565"/>
    </ligand>
</feature>
<keyword evidence="6" id="KW-0963">Cytoplasm</keyword>
<evidence type="ECO:0000256" key="8">
    <source>
        <dbReference type="RuleBase" id="RU003761"/>
    </source>
</evidence>
<dbReference type="Pfam" id="PF01926">
    <property type="entry name" value="MMR_HSR1"/>
    <property type="match status" value="1"/>
</dbReference>
<dbReference type="SUPFAM" id="SSF54814">
    <property type="entry name" value="Prokaryotic type KH domain (KH-domain type II)"/>
    <property type="match status" value="1"/>
</dbReference>
<comment type="function">
    <text evidence="6">An essential GTPase that binds both GDP and GTP, with rapid nucleotide exchange. Plays a role in 16S rRNA processing and 30S ribosomal subunit biogenesis and possibly also in cell cycle regulation and energy metabolism.</text>
</comment>
<proteinExistence type="inferred from homology"/>
<dbReference type="GO" id="GO:0043024">
    <property type="term" value="F:ribosomal small subunit binding"/>
    <property type="evidence" value="ECO:0007669"/>
    <property type="project" value="TreeGrafter"/>
</dbReference>
<dbReference type="AlphaFoldDB" id="A0A1W1WTS5"/>
<dbReference type="InterPro" id="IPR015946">
    <property type="entry name" value="KH_dom-like_a/b"/>
</dbReference>
<keyword evidence="6" id="KW-0699">rRNA-binding</keyword>
<accession>A0A1W1WTS5</accession>
<dbReference type="Gene3D" id="3.40.50.300">
    <property type="entry name" value="P-loop containing nucleotide triphosphate hydrolases"/>
    <property type="match status" value="1"/>
</dbReference>
<comment type="similarity">
    <text evidence="1 6 7 8">Belongs to the TRAFAC class TrmE-Era-EngA-EngB-Septin-like GTPase superfamily. Era GTPase family.</text>
</comment>
<reference evidence="12" key="1">
    <citation type="submission" date="2017-04" db="EMBL/GenBank/DDBJ databases">
        <authorList>
            <person name="Varghese N."/>
            <person name="Submissions S."/>
        </authorList>
    </citation>
    <scope>NUCLEOTIDE SEQUENCE [LARGE SCALE GENOMIC DNA]</scope>
    <source>
        <strain evidence="12">DSM 16512</strain>
    </source>
</reference>